<keyword evidence="3" id="KW-1185">Reference proteome</keyword>
<dbReference type="STRING" id="229205.SAMN05444372_106165"/>
<dbReference type="RefSeq" id="WP_244533906.1">
    <property type="nucleotide sequence ID" value="NZ_FQWF01000006.1"/>
</dbReference>
<gene>
    <name evidence="2" type="ORF">SAMN05444372_106165</name>
</gene>
<dbReference type="InterPro" id="IPR035093">
    <property type="entry name" value="RelE/ParE_toxin_dom_sf"/>
</dbReference>
<evidence type="ECO:0000313" key="3">
    <source>
        <dbReference type="Proteomes" id="UP000184020"/>
    </source>
</evidence>
<evidence type="ECO:0000313" key="2">
    <source>
        <dbReference type="EMBL" id="SHG49333.1"/>
    </source>
</evidence>
<evidence type="ECO:0000256" key="1">
    <source>
        <dbReference type="ARBA" id="ARBA00022649"/>
    </source>
</evidence>
<accession>A0A1M5KAY1</accession>
<dbReference type="Pfam" id="PF05016">
    <property type="entry name" value="ParE_toxin"/>
    <property type="match status" value="1"/>
</dbReference>
<dbReference type="Proteomes" id="UP000184020">
    <property type="component" value="Unassembled WGS sequence"/>
</dbReference>
<dbReference type="AlphaFoldDB" id="A0A1M5KAY1"/>
<protein>
    <submittedName>
        <fullName evidence="2">Plasmid stabilization system protein ParE</fullName>
    </submittedName>
</protein>
<dbReference type="Gene3D" id="3.30.2310.20">
    <property type="entry name" value="RelE-like"/>
    <property type="match status" value="1"/>
</dbReference>
<dbReference type="EMBL" id="FQWF01000006">
    <property type="protein sequence ID" value="SHG49333.1"/>
    <property type="molecule type" value="Genomic_DNA"/>
</dbReference>
<reference evidence="3" key="1">
    <citation type="submission" date="2016-11" db="EMBL/GenBank/DDBJ databases">
        <authorList>
            <person name="Varghese N."/>
            <person name="Submissions S."/>
        </authorList>
    </citation>
    <scope>NUCLEOTIDE SEQUENCE [LARGE SCALE GENOMIC DNA]</scope>
    <source>
        <strain evidence="3">DSM 17659</strain>
    </source>
</reference>
<sequence length="78" mass="9152">MALKILWTEFAEKELKEIFNYYHEKANYQVAKNLIDGIYNATLKLAAQPEIGQIEELLIARKEGFRYLVFKVIKLFIG</sequence>
<name>A0A1M5KAY1_9FLAO</name>
<organism evidence="2 3">
    <name type="scientific">Flavobacterium micromati</name>
    <dbReference type="NCBI Taxonomy" id="229205"/>
    <lineage>
        <taxon>Bacteria</taxon>
        <taxon>Pseudomonadati</taxon>
        <taxon>Bacteroidota</taxon>
        <taxon>Flavobacteriia</taxon>
        <taxon>Flavobacteriales</taxon>
        <taxon>Flavobacteriaceae</taxon>
        <taxon>Flavobacterium</taxon>
    </lineage>
</organism>
<proteinExistence type="predicted"/>
<dbReference type="InterPro" id="IPR007712">
    <property type="entry name" value="RelE/ParE_toxin"/>
</dbReference>
<keyword evidence="1" id="KW-1277">Toxin-antitoxin system</keyword>